<evidence type="ECO:0000313" key="2">
    <source>
        <dbReference type="Proteomes" id="UP000554965"/>
    </source>
</evidence>
<name>A0A7Z7N955_9MYCO</name>
<dbReference type="SUPFAM" id="SSF56349">
    <property type="entry name" value="DNA breaking-rejoining enzymes"/>
    <property type="match status" value="1"/>
</dbReference>
<keyword evidence="2" id="KW-1185">Reference proteome</keyword>
<evidence type="ECO:0000313" key="1">
    <source>
        <dbReference type="EMBL" id="SOJ53458.1"/>
    </source>
</evidence>
<protein>
    <submittedName>
        <fullName evidence="1">Tyrosine recombinase XerC</fullName>
    </submittedName>
</protein>
<sequence length="256" mass="28442">MNRRAIGIDGPLTLHECGFRAELERRGYGPDAVRWRVRQLRALNRWLGDHRLGVRDVDADCIGELVSARQRAGRSTLVSVANFSLLLAYLREIGVVPPEVPRSDPAGELLRRYRDFLILERGLSESSIATYLLVAERFWCDVLNRHADPAQLSATEVTEYMVAVCGCFSIGWSKKTVTALASLLRFLHVSGTIPTNLVAALPKVAGHRPGLAPAVSEDELRRMLAACDRSSDVGLRDYAILTALWRLGLRAARWPT</sequence>
<reference evidence="1 2" key="1">
    <citation type="submission" date="2017-10" db="EMBL/GenBank/DDBJ databases">
        <authorList>
            <consortium name="Urmite Genomes"/>
        </authorList>
    </citation>
    <scope>NUCLEOTIDE SEQUENCE [LARGE SCALE GENOMIC DNA]</scope>
    <source>
        <strain evidence="1 2">FB-527</strain>
    </source>
</reference>
<comment type="caution">
    <text evidence="1">The sequence shown here is derived from an EMBL/GenBank/DDBJ whole genome shotgun (WGS) entry which is preliminary data.</text>
</comment>
<dbReference type="RefSeq" id="WP_186241703.1">
    <property type="nucleotide sequence ID" value="NZ_OCTY01000002.1"/>
</dbReference>
<dbReference type="GO" id="GO:0003677">
    <property type="term" value="F:DNA binding"/>
    <property type="evidence" value="ECO:0007669"/>
    <property type="project" value="InterPro"/>
</dbReference>
<accession>A0A7Z7N955</accession>
<dbReference type="Proteomes" id="UP000554965">
    <property type="component" value="Unassembled WGS sequence"/>
</dbReference>
<dbReference type="EMBL" id="OCTY01000002">
    <property type="protein sequence ID" value="SOJ53458.1"/>
    <property type="molecule type" value="Genomic_DNA"/>
</dbReference>
<organism evidence="1 2">
    <name type="scientific">Mycobacterium simulans</name>
    <dbReference type="NCBI Taxonomy" id="627089"/>
    <lineage>
        <taxon>Bacteria</taxon>
        <taxon>Bacillati</taxon>
        <taxon>Actinomycetota</taxon>
        <taxon>Actinomycetes</taxon>
        <taxon>Mycobacteriales</taxon>
        <taxon>Mycobacteriaceae</taxon>
        <taxon>Mycobacterium</taxon>
    </lineage>
</organism>
<dbReference type="AlphaFoldDB" id="A0A7Z7N955"/>
<dbReference type="InterPro" id="IPR011010">
    <property type="entry name" value="DNA_brk_join_enz"/>
</dbReference>
<proteinExistence type="predicted"/>
<gene>
    <name evidence="1" type="primary">xerC_2</name>
    <name evidence="1" type="ORF">MSIMFB_00961</name>
</gene>